<dbReference type="InterPro" id="IPR006860">
    <property type="entry name" value="FecR"/>
</dbReference>
<feature type="domain" description="Protein FecR C-terminal" evidence="3">
    <location>
        <begin position="248"/>
        <end position="313"/>
    </location>
</feature>
<dbReference type="Pfam" id="PF04773">
    <property type="entry name" value="FecR"/>
    <property type="match status" value="1"/>
</dbReference>
<sequence>MDKRILKYLAGELSKEEKERFVHDVNTNELLRQDVESAMKMEALMKMAPRSTDKNVQYTSFRGANNKEAARYPEIKKTNWWRYVAAVLFCFMMAYVYWTKTTPTKTQVAMQTLTIPVGQRAQLILPDGTEVWANSGSKITYPSVFGDERNVKLEGEALFYVAKDDKHPFIVTANNYCVKALGTTFNVEAYKENSSIVTLLEGSVKVYEANKEENGVVLQPHYKLVCNGPLMSVEAASGDVIEWKDGMIAFTKQSMAEIIGVLQKRFNVTIKVKNNAINNFVYSGKFRQDDGVETILNVISRVHHFKIEHQKAQQTIYLSMP</sequence>
<dbReference type="PIRSF" id="PIRSF018266">
    <property type="entry name" value="FecR"/>
    <property type="match status" value="1"/>
</dbReference>
<feature type="domain" description="FecR protein" evidence="2">
    <location>
        <begin position="112"/>
        <end position="205"/>
    </location>
</feature>
<evidence type="ECO:0000259" key="3">
    <source>
        <dbReference type="Pfam" id="PF16344"/>
    </source>
</evidence>
<protein>
    <submittedName>
        <fullName evidence="4">FecR domain-containing protein</fullName>
    </submittedName>
</protein>
<dbReference type="PANTHER" id="PTHR30273">
    <property type="entry name" value="PERIPLASMIC SIGNAL SENSOR AND SIGMA FACTOR ACTIVATOR FECR-RELATED"/>
    <property type="match status" value="1"/>
</dbReference>
<dbReference type="InterPro" id="IPR032508">
    <property type="entry name" value="FecR_C"/>
</dbReference>
<keyword evidence="1" id="KW-0812">Transmembrane</keyword>
<evidence type="ECO:0000259" key="2">
    <source>
        <dbReference type="Pfam" id="PF04773"/>
    </source>
</evidence>
<dbReference type="PANTHER" id="PTHR30273:SF2">
    <property type="entry name" value="PROTEIN FECR"/>
    <property type="match status" value="1"/>
</dbReference>
<gene>
    <name evidence="4" type="ORF">KZO38_03030</name>
</gene>
<name>A0ABS6YB21_9BACT</name>
<keyword evidence="1" id="KW-0472">Membrane</keyword>
<reference evidence="4 5" key="1">
    <citation type="submission" date="2021-07" db="EMBL/GenBank/DDBJ databases">
        <title>Genomic diversity and antimicrobial resistance of Prevotella spp. isolated from chronic lung disease airways.</title>
        <authorList>
            <person name="Webb K.A."/>
            <person name="Olagoke O.S."/>
            <person name="Baird T."/>
            <person name="Neill J."/>
            <person name="Pham A."/>
            <person name="Wells T.J."/>
            <person name="Ramsay K.A."/>
            <person name="Bell S.C."/>
            <person name="Sarovich D.S."/>
            <person name="Price E.P."/>
        </authorList>
    </citation>
    <scope>NUCLEOTIDE SEQUENCE [LARGE SCALE GENOMIC DNA]</scope>
    <source>
        <strain evidence="4 5">SCHI0011.S.12</strain>
    </source>
</reference>
<feature type="transmembrane region" description="Helical" evidence="1">
    <location>
        <begin position="80"/>
        <end position="98"/>
    </location>
</feature>
<accession>A0ABS6YB21</accession>
<evidence type="ECO:0000313" key="4">
    <source>
        <dbReference type="EMBL" id="MBW4768735.1"/>
    </source>
</evidence>
<dbReference type="Pfam" id="PF16344">
    <property type="entry name" value="FecR_C"/>
    <property type="match status" value="1"/>
</dbReference>
<keyword evidence="5" id="KW-1185">Reference proteome</keyword>
<keyword evidence="1" id="KW-1133">Transmembrane helix</keyword>
<comment type="caution">
    <text evidence="4">The sequence shown here is derived from an EMBL/GenBank/DDBJ whole genome shotgun (WGS) entry which is preliminary data.</text>
</comment>
<dbReference type="InterPro" id="IPR012373">
    <property type="entry name" value="Ferrdict_sens_TM"/>
</dbReference>
<organism evidence="4 5">
    <name type="scientific">Hoylesella nanceiensis</name>
    <dbReference type="NCBI Taxonomy" id="425941"/>
    <lineage>
        <taxon>Bacteria</taxon>
        <taxon>Pseudomonadati</taxon>
        <taxon>Bacteroidota</taxon>
        <taxon>Bacteroidia</taxon>
        <taxon>Bacteroidales</taxon>
        <taxon>Prevotellaceae</taxon>
        <taxon>Hoylesella</taxon>
    </lineage>
</organism>
<dbReference type="RefSeq" id="WP_219479711.1">
    <property type="nucleotide sequence ID" value="NZ_JAHXCT010000002.1"/>
</dbReference>
<dbReference type="Proteomes" id="UP000788426">
    <property type="component" value="Unassembled WGS sequence"/>
</dbReference>
<dbReference type="EMBL" id="JAHXCT010000002">
    <property type="protein sequence ID" value="MBW4768735.1"/>
    <property type="molecule type" value="Genomic_DNA"/>
</dbReference>
<proteinExistence type="predicted"/>
<evidence type="ECO:0000313" key="5">
    <source>
        <dbReference type="Proteomes" id="UP000788426"/>
    </source>
</evidence>
<evidence type="ECO:0000256" key="1">
    <source>
        <dbReference type="SAM" id="Phobius"/>
    </source>
</evidence>